<feature type="chain" id="PRO_5033055431" evidence="2">
    <location>
        <begin position="23"/>
        <end position="120"/>
    </location>
</feature>
<evidence type="ECO:0000313" key="4">
    <source>
        <dbReference type="EMBL" id="MXP63280.1"/>
    </source>
</evidence>
<evidence type="ECO:0000313" key="5">
    <source>
        <dbReference type="Proteomes" id="UP000460715"/>
    </source>
</evidence>
<sequence>MFLATGGLLAGLVLASPGQAQHAGQAAPGGARPEASASTEYRAAAERMRRDLNLPVTGDPDRDFAAGMIAHHQGAIDMARVQLRYGRDPVLRKMAEEIIATQEQEIAVLRTYLEPPPRRR</sequence>
<gene>
    <name evidence="4" type="ORF">E0493_07930</name>
</gene>
<keyword evidence="2" id="KW-0732">Signal</keyword>
<accession>A0A845BAV1</accession>
<protein>
    <submittedName>
        <fullName evidence="4">DUF305 domain-containing protein</fullName>
    </submittedName>
</protein>
<feature type="region of interest" description="Disordered" evidence="1">
    <location>
        <begin position="19"/>
        <end position="43"/>
    </location>
</feature>
<dbReference type="InterPro" id="IPR012347">
    <property type="entry name" value="Ferritin-like"/>
</dbReference>
<dbReference type="OrthoDB" id="517560at2"/>
<evidence type="ECO:0000256" key="1">
    <source>
        <dbReference type="SAM" id="MobiDB-lite"/>
    </source>
</evidence>
<keyword evidence="5" id="KW-1185">Reference proteome</keyword>
<dbReference type="Proteomes" id="UP000460715">
    <property type="component" value="Unassembled WGS sequence"/>
</dbReference>
<comment type="caution">
    <text evidence="4">The sequence shown here is derived from an EMBL/GenBank/DDBJ whole genome shotgun (WGS) entry which is preliminary data.</text>
</comment>
<evidence type="ECO:0000256" key="2">
    <source>
        <dbReference type="SAM" id="SignalP"/>
    </source>
</evidence>
<dbReference type="Gene3D" id="1.20.1260.10">
    <property type="match status" value="1"/>
</dbReference>
<feature type="signal peptide" evidence="2">
    <location>
        <begin position="1"/>
        <end position="22"/>
    </location>
</feature>
<dbReference type="InterPro" id="IPR005183">
    <property type="entry name" value="DUF305_CopM-like"/>
</dbReference>
<dbReference type="SUPFAM" id="SSF47240">
    <property type="entry name" value="Ferritin-like"/>
    <property type="match status" value="1"/>
</dbReference>
<reference evidence="4 5" key="1">
    <citation type="submission" date="2019-03" db="EMBL/GenBank/DDBJ databases">
        <title>Roseomonas sp. a novel Roseomonas species isolated from Sea whip Gorgonian.</title>
        <authorList>
            <person name="Li F."/>
            <person name="Pan X."/>
            <person name="Huang S."/>
            <person name="Li Z."/>
            <person name="Meng B."/>
        </authorList>
    </citation>
    <scope>NUCLEOTIDE SEQUENCE [LARGE SCALE GENOMIC DNA]</scope>
    <source>
        <strain evidence="4 5">M0104</strain>
    </source>
</reference>
<dbReference type="AlphaFoldDB" id="A0A845BAV1"/>
<feature type="compositionally biased region" description="Low complexity" evidence="1">
    <location>
        <begin position="19"/>
        <end position="35"/>
    </location>
</feature>
<name>A0A845BAV1_9PROT</name>
<dbReference type="PANTHER" id="PTHR36933">
    <property type="entry name" value="SLL0788 PROTEIN"/>
    <property type="match status" value="1"/>
</dbReference>
<dbReference type="InterPro" id="IPR009078">
    <property type="entry name" value="Ferritin-like_SF"/>
</dbReference>
<evidence type="ECO:0000259" key="3">
    <source>
        <dbReference type="Pfam" id="PF03713"/>
    </source>
</evidence>
<dbReference type="EMBL" id="SNVJ01000005">
    <property type="protein sequence ID" value="MXP63280.1"/>
    <property type="molecule type" value="Genomic_DNA"/>
</dbReference>
<organism evidence="4 5">
    <name type="scientific">Teichococcus coralli</name>
    <dbReference type="NCBI Taxonomy" id="2545983"/>
    <lineage>
        <taxon>Bacteria</taxon>
        <taxon>Pseudomonadati</taxon>
        <taxon>Pseudomonadota</taxon>
        <taxon>Alphaproteobacteria</taxon>
        <taxon>Acetobacterales</taxon>
        <taxon>Roseomonadaceae</taxon>
        <taxon>Roseomonas</taxon>
    </lineage>
</organism>
<feature type="domain" description="DUF305" evidence="3">
    <location>
        <begin position="25"/>
        <end position="113"/>
    </location>
</feature>
<proteinExistence type="predicted"/>
<dbReference type="Pfam" id="PF03713">
    <property type="entry name" value="DUF305"/>
    <property type="match status" value="1"/>
</dbReference>
<dbReference type="PANTHER" id="PTHR36933:SF1">
    <property type="entry name" value="SLL0788 PROTEIN"/>
    <property type="match status" value="1"/>
</dbReference>